<sequence>MRKTLIAGETRPNAWVIVNGEREVGRIILDEYPNNSAAPWGWSFGVHPASNGRVDTMKEAREAVRRAVGTAVAGSDRE</sequence>
<name>A0A6L6WM94_9RHOB</name>
<protein>
    <submittedName>
        <fullName evidence="1">Uncharacterized protein</fullName>
    </submittedName>
</protein>
<gene>
    <name evidence="1" type="ORF">GO984_14925</name>
</gene>
<keyword evidence="2" id="KW-1185">Reference proteome</keyword>
<accession>A0A6L6WM94</accession>
<organism evidence="1 2">
    <name type="scientific">Parasedimentitalea huanghaiensis</name>
    <dbReference type="NCBI Taxonomy" id="2682100"/>
    <lineage>
        <taxon>Bacteria</taxon>
        <taxon>Pseudomonadati</taxon>
        <taxon>Pseudomonadota</taxon>
        <taxon>Alphaproteobacteria</taxon>
        <taxon>Rhodobacterales</taxon>
        <taxon>Paracoccaceae</taxon>
        <taxon>Parasedimentitalea</taxon>
    </lineage>
</organism>
<dbReference type="Proteomes" id="UP000478892">
    <property type="component" value="Unassembled WGS sequence"/>
</dbReference>
<reference evidence="1 2" key="1">
    <citation type="submission" date="2019-12" db="EMBL/GenBank/DDBJ databases">
        <authorList>
            <person name="Zhang Y.-J."/>
        </authorList>
    </citation>
    <scope>NUCLEOTIDE SEQUENCE [LARGE SCALE GENOMIC DNA]</scope>
    <source>
        <strain evidence="1 2">CY05</strain>
    </source>
</reference>
<proteinExistence type="predicted"/>
<evidence type="ECO:0000313" key="1">
    <source>
        <dbReference type="EMBL" id="MVO17107.1"/>
    </source>
</evidence>
<evidence type="ECO:0000313" key="2">
    <source>
        <dbReference type="Proteomes" id="UP000478892"/>
    </source>
</evidence>
<comment type="caution">
    <text evidence="1">The sequence shown here is derived from an EMBL/GenBank/DDBJ whole genome shotgun (WGS) entry which is preliminary data.</text>
</comment>
<dbReference type="RefSeq" id="WP_157023425.1">
    <property type="nucleotide sequence ID" value="NZ_WQLV01000009.1"/>
</dbReference>
<dbReference type="AlphaFoldDB" id="A0A6L6WM94"/>
<dbReference type="EMBL" id="WQLV01000009">
    <property type="protein sequence ID" value="MVO17107.1"/>
    <property type="molecule type" value="Genomic_DNA"/>
</dbReference>